<dbReference type="RefSeq" id="WP_188453882.1">
    <property type="nucleotide sequence ID" value="NZ_BMFR01000001.1"/>
</dbReference>
<dbReference type="GO" id="GO:0000287">
    <property type="term" value="F:magnesium ion binding"/>
    <property type="evidence" value="ECO:0007669"/>
    <property type="project" value="UniProtKB-UniRule"/>
</dbReference>
<dbReference type="InterPro" id="IPR032828">
    <property type="entry name" value="PolyA_RNA-bd"/>
</dbReference>
<feature type="binding site" evidence="11">
    <location>
        <position position="31"/>
    </location>
    <ligand>
        <name>CTP</name>
        <dbReference type="ChEBI" id="CHEBI:37563"/>
    </ligand>
</feature>
<comment type="caution">
    <text evidence="15">The sequence shown here is derived from an EMBL/GenBank/DDBJ whole genome shotgun (WGS) entry which is preliminary data.</text>
</comment>
<dbReference type="PANTHER" id="PTHR46173">
    <property type="entry name" value="CCA TRNA NUCLEOTIDYLTRANSFERASE 1, MITOCHONDRIAL"/>
    <property type="match status" value="1"/>
</dbReference>
<feature type="binding site" evidence="11">
    <location>
        <position position="161"/>
    </location>
    <ligand>
        <name>CTP</name>
        <dbReference type="ChEBI" id="CHEBI:37563"/>
    </ligand>
</feature>
<evidence type="ECO:0000256" key="1">
    <source>
        <dbReference type="ARBA" id="ARBA00001946"/>
    </source>
</evidence>
<evidence type="ECO:0000256" key="8">
    <source>
        <dbReference type="ARBA" id="ARBA00022840"/>
    </source>
</evidence>
<comment type="similarity">
    <text evidence="11">Belongs to the tRNA nucleotidyltransferase/poly(A) polymerase family. Bacterial CCA-adding enzyme type 3 subfamily.</text>
</comment>
<keyword evidence="6 11" id="KW-0547">Nucleotide-binding</keyword>
<protein>
    <recommendedName>
        <fullName evidence="11">CCA-adding enzyme</fullName>
        <ecNumber evidence="11">2.7.7.72</ecNumber>
    </recommendedName>
    <alternativeName>
        <fullName evidence="11">CCA tRNA nucleotidyltransferase</fullName>
    </alternativeName>
    <alternativeName>
        <fullName evidence="11">tRNA CCA-pyrophosphorylase</fullName>
    </alternativeName>
    <alternativeName>
        <fullName evidence="11">tRNA adenylyl-/cytidylyl- transferase</fullName>
    </alternativeName>
    <alternativeName>
        <fullName evidence="11">tRNA nucleotidyltransferase</fullName>
    </alternativeName>
    <alternativeName>
        <fullName evidence="11">tRNA-NT</fullName>
    </alternativeName>
</protein>
<feature type="binding site" evidence="11">
    <location>
        <position position="112"/>
    </location>
    <ligand>
        <name>ATP</name>
        <dbReference type="ChEBI" id="CHEBI:30616"/>
    </ligand>
</feature>
<dbReference type="EC" id="2.7.7.72" evidence="11"/>
<feature type="binding site" evidence="11">
    <location>
        <position position="155"/>
    </location>
    <ligand>
        <name>ATP</name>
        <dbReference type="ChEBI" id="CHEBI:30616"/>
    </ligand>
</feature>
<feature type="binding site" evidence="11">
    <location>
        <position position="112"/>
    </location>
    <ligand>
        <name>CTP</name>
        <dbReference type="ChEBI" id="CHEBI:37563"/>
    </ligand>
</feature>
<keyword evidence="3 11" id="KW-0819">tRNA processing</keyword>
<proteinExistence type="inferred from homology"/>
<feature type="domain" description="Poly A polymerase head" evidence="12">
    <location>
        <begin position="23"/>
        <end position="143"/>
    </location>
</feature>
<feature type="binding site" evidence="11">
    <location>
        <position position="43"/>
    </location>
    <ligand>
        <name>Mg(2+)</name>
        <dbReference type="ChEBI" id="CHEBI:18420"/>
    </ligand>
</feature>
<feature type="binding site" evidence="11">
    <location>
        <position position="31"/>
    </location>
    <ligand>
        <name>ATP</name>
        <dbReference type="ChEBI" id="CHEBI:30616"/>
    </ligand>
</feature>
<evidence type="ECO:0000256" key="5">
    <source>
        <dbReference type="ARBA" id="ARBA00022723"/>
    </source>
</evidence>
<feature type="domain" description="CCA-adding enzyme C-terminal" evidence="14">
    <location>
        <begin position="264"/>
        <end position="392"/>
    </location>
</feature>
<dbReference type="Gene3D" id="1.10.3090.10">
    <property type="entry name" value="cca-adding enzyme, domain 2"/>
    <property type="match status" value="1"/>
</dbReference>
<dbReference type="EMBL" id="BMFR01000001">
    <property type="protein sequence ID" value="GGG65438.1"/>
    <property type="molecule type" value="Genomic_DNA"/>
</dbReference>
<dbReference type="InterPro" id="IPR043519">
    <property type="entry name" value="NT_sf"/>
</dbReference>
<dbReference type="GO" id="GO:0004810">
    <property type="term" value="F:CCA tRNA nucleotidyltransferase activity"/>
    <property type="evidence" value="ECO:0007669"/>
    <property type="project" value="UniProtKB-UniRule"/>
</dbReference>
<dbReference type="Gene3D" id="1.20.58.560">
    <property type="match status" value="1"/>
</dbReference>
<dbReference type="Pfam" id="PF01743">
    <property type="entry name" value="PolyA_pol"/>
    <property type="match status" value="1"/>
</dbReference>
<dbReference type="CDD" id="cd05398">
    <property type="entry name" value="NT_ClassII-CCAase"/>
    <property type="match status" value="1"/>
</dbReference>
<feature type="binding site" evidence="11">
    <location>
        <position position="164"/>
    </location>
    <ligand>
        <name>ATP</name>
        <dbReference type="ChEBI" id="CHEBI:30616"/>
    </ligand>
</feature>
<dbReference type="Pfam" id="PF12627">
    <property type="entry name" value="PolyA_pol_RNAbd"/>
    <property type="match status" value="1"/>
</dbReference>
<dbReference type="InterPro" id="IPR023068">
    <property type="entry name" value="CCA-adding_enz_firmicutes"/>
</dbReference>
<dbReference type="Gene3D" id="1.10.246.80">
    <property type="match status" value="1"/>
</dbReference>
<feature type="binding site" evidence="11">
    <location>
        <position position="28"/>
    </location>
    <ligand>
        <name>ATP</name>
        <dbReference type="ChEBI" id="CHEBI:30616"/>
    </ligand>
</feature>
<dbReference type="GO" id="GO:0042245">
    <property type="term" value="P:RNA repair"/>
    <property type="evidence" value="ECO:0007669"/>
    <property type="project" value="UniProtKB-KW"/>
</dbReference>
<dbReference type="SUPFAM" id="SSF81301">
    <property type="entry name" value="Nucleotidyltransferase"/>
    <property type="match status" value="1"/>
</dbReference>
<evidence type="ECO:0000256" key="6">
    <source>
        <dbReference type="ARBA" id="ARBA00022741"/>
    </source>
</evidence>
<keyword evidence="4 11" id="KW-0548">Nucleotidyltransferase</keyword>
<gene>
    <name evidence="11 15" type="primary">cca</name>
    <name evidence="15" type="ORF">GCM10011398_06380</name>
</gene>
<keyword evidence="7 11" id="KW-0692">RNA repair</keyword>
<reference evidence="15" key="2">
    <citation type="submission" date="2020-09" db="EMBL/GenBank/DDBJ databases">
        <authorList>
            <person name="Sun Q."/>
            <person name="Zhou Y."/>
        </authorList>
    </citation>
    <scope>NUCLEOTIDE SEQUENCE</scope>
    <source>
        <strain evidence="15">CGMCC 1.12754</strain>
    </source>
</reference>
<comment type="miscellaneous">
    <text evidence="11">A single active site specifically recognizes both ATP and CTP and is responsible for their addition.</text>
</comment>
<evidence type="ECO:0000313" key="15">
    <source>
        <dbReference type="EMBL" id="GGG65438.1"/>
    </source>
</evidence>
<feature type="binding site" evidence="11">
    <location>
        <position position="41"/>
    </location>
    <ligand>
        <name>Mg(2+)</name>
        <dbReference type="ChEBI" id="CHEBI:18420"/>
    </ligand>
</feature>
<dbReference type="GO" id="GO:0005524">
    <property type="term" value="F:ATP binding"/>
    <property type="evidence" value="ECO:0007669"/>
    <property type="project" value="UniProtKB-UniRule"/>
</dbReference>
<dbReference type="GO" id="GO:0000049">
    <property type="term" value="F:tRNA binding"/>
    <property type="evidence" value="ECO:0007669"/>
    <property type="project" value="UniProtKB-UniRule"/>
</dbReference>
<evidence type="ECO:0000256" key="9">
    <source>
        <dbReference type="ARBA" id="ARBA00022842"/>
    </source>
</evidence>
<accession>A0A917LZA3</accession>
<name>A0A917LZA3_9BACI</name>
<evidence type="ECO:0000313" key="16">
    <source>
        <dbReference type="Proteomes" id="UP000622860"/>
    </source>
</evidence>
<comment type="function">
    <text evidence="11">Catalyzes the addition and repair of the essential 3'-terminal CCA sequence in tRNAs without using a nucleic acid template. Adds these three nucleotides in the order of C, C, and A to the tRNA nucleotide-73, using CTP and ATP as substrates and producing inorganic pyrophosphate. tRNA 3'-terminal CCA addition is required both for tRNA processing and repair. Also involved in tRNA surveillance by mediating tandem CCA addition to generate a CCACCA at the 3' terminus of unstable tRNAs. While stable tRNAs receive only 3'-terminal CCA, unstable tRNAs are marked with CCACCA and rapidly degraded.</text>
</comment>
<organism evidence="15 16">
    <name type="scientific">Virgibacillus oceani</name>
    <dbReference type="NCBI Taxonomy" id="1479511"/>
    <lineage>
        <taxon>Bacteria</taxon>
        <taxon>Bacillati</taxon>
        <taxon>Bacillota</taxon>
        <taxon>Bacilli</taxon>
        <taxon>Bacillales</taxon>
        <taxon>Bacillaceae</taxon>
        <taxon>Virgibacillus</taxon>
    </lineage>
</organism>
<evidence type="ECO:0000256" key="4">
    <source>
        <dbReference type="ARBA" id="ARBA00022695"/>
    </source>
</evidence>
<keyword evidence="9 11" id="KW-0460">Magnesium</keyword>
<feature type="binding site" evidence="11">
    <location>
        <position position="28"/>
    </location>
    <ligand>
        <name>CTP</name>
        <dbReference type="ChEBI" id="CHEBI:37563"/>
    </ligand>
</feature>
<keyword evidence="5 11" id="KW-0479">Metal-binding</keyword>
<comment type="subunit">
    <text evidence="11">Homodimer.</text>
</comment>
<evidence type="ECO:0000259" key="13">
    <source>
        <dbReference type="Pfam" id="PF12627"/>
    </source>
</evidence>
<feature type="binding site" evidence="11">
    <location>
        <position position="158"/>
    </location>
    <ligand>
        <name>CTP</name>
        <dbReference type="ChEBI" id="CHEBI:37563"/>
    </ligand>
</feature>
<dbReference type="AlphaFoldDB" id="A0A917LZA3"/>
<evidence type="ECO:0000256" key="7">
    <source>
        <dbReference type="ARBA" id="ARBA00022800"/>
    </source>
</evidence>
<keyword evidence="16" id="KW-1185">Reference proteome</keyword>
<sequence length="400" mass="46750">MQLDRFEQAKFILEKIEKDNHQAYFVGGCVRDLLLERPIGDIDIATSATPQEIQTIFDKVIPVGIKHGTVIVRHEHQSYEITTFRVEGKYSDHRHPDSVEFIKTIDQDLKRRDFTINALAMDKDGDIIDLFMGEEDLKKKMIRTVGDGYERFTEDPLRIMRALRFSSQLGFMIEHKTYSQMQILKQQIETIAVERLNAEFTKLFAGEFVERGIAYLKSTEIYNHLPIMVKYPYIIDYLPKKLKPLSSFGQVIALFHYIEPAIGIATWVKEWRCSNKIKFEAVQLTQALRNYKANRIDRWLVYCLNAEYYRGFVKLIHIFHDNTRVSIEDLELIDKALPIKSKKDLALDGNDLLSLFPKAKRGPWLQSHLYKLEQQVVLGNVKNSKTELKEWIRCHPPEIN</sequence>
<feature type="binding site" evidence="11">
    <location>
        <position position="155"/>
    </location>
    <ligand>
        <name>CTP</name>
        <dbReference type="ChEBI" id="CHEBI:37563"/>
    </ligand>
</feature>
<comment type="cofactor">
    <cofactor evidence="1 11">
        <name>Mg(2+)</name>
        <dbReference type="ChEBI" id="CHEBI:18420"/>
    </cofactor>
</comment>
<evidence type="ECO:0000259" key="12">
    <source>
        <dbReference type="Pfam" id="PF01743"/>
    </source>
</evidence>
<dbReference type="HAMAP" id="MF_01263">
    <property type="entry name" value="CCA_bact_type3"/>
    <property type="match status" value="1"/>
</dbReference>
<dbReference type="Proteomes" id="UP000622860">
    <property type="component" value="Unassembled WGS sequence"/>
</dbReference>
<dbReference type="SUPFAM" id="SSF81891">
    <property type="entry name" value="Poly A polymerase C-terminal region-like"/>
    <property type="match status" value="1"/>
</dbReference>
<evidence type="ECO:0000256" key="3">
    <source>
        <dbReference type="ARBA" id="ARBA00022694"/>
    </source>
</evidence>
<evidence type="ECO:0000259" key="14">
    <source>
        <dbReference type="Pfam" id="PF13735"/>
    </source>
</evidence>
<dbReference type="Pfam" id="PF13735">
    <property type="entry name" value="tRNA_NucTran2_2"/>
    <property type="match status" value="1"/>
</dbReference>
<evidence type="ECO:0000256" key="10">
    <source>
        <dbReference type="ARBA" id="ARBA00022884"/>
    </source>
</evidence>
<dbReference type="InterPro" id="IPR050264">
    <property type="entry name" value="Bact_CCA-adding_enz_type3_sf"/>
</dbReference>
<feature type="binding site" evidence="11">
    <location>
        <position position="164"/>
    </location>
    <ligand>
        <name>CTP</name>
        <dbReference type="ChEBI" id="CHEBI:37563"/>
    </ligand>
</feature>
<feature type="binding site" evidence="11">
    <location>
        <position position="161"/>
    </location>
    <ligand>
        <name>ATP</name>
        <dbReference type="ChEBI" id="CHEBI:30616"/>
    </ligand>
</feature>
<dbReference type="GO" id="GO:0001680">
    <property type="term" value="P:tRNA 3'-terminal CCA addition"/>
    <property type="evidence" value="ECO:0007669"/>
    <property type="project" value="UniProtKB-UniRule"/>
</dbReference>
<evidence type="ECO:0000256" key="11">
    <source>
        <dbReference type="HAMAP-Rule" id="MF_01263"/>
    </source>
</evidence>
<reference evidence="15" key="1">
    <citation type="journal article" date="2014" name="Int. J. Syst. Evol. Microbiol.">
        <title>Complete genome sequence of Corynebacterium casei LMG S-19264T (=DSM 44701T), isolated from a smear-ripened cheese.</title>
        <authorList>
            <consortium name="US DOE Joint Genome Institute (JGI-PGF)"/>
            <person name="Walter F."/>
            <person name="Albersmeier A."/>
            <person name="Kalinowski J."/>
            <person name="Ruckert C."/>
        </authorList>
    </citation>
    <scope>NUCLEOTIDE SEQUENCE</scope>
    <source>
        <strain evidence="15">CGMCC 1.12754</strain>
    </source>
</reference>
<dbReference type="Gene3D" id="3.30.460.10">
    <property type="entry name" value="Beta Polymerase, domain 2"/>
    <property type="match status" value="1"/>
</dbReference>
<evidence type="ECO:0000256" key="2">
    <source>
        <dbReference type="ARBA" id="ARBA00022679"/>
    </source>
</evidence>
<dbReference type="NCBIfam" id="NF009814">
    <property type="entry name" value="PRK13299.1"/>
    <property type="match status" value="1"/>
</dbReference>
<keyword evidence="10 11" id="KW-0694">RNA-binding</keyword>
<comment type="catalytic activity">
    <reaction evidence="11">
        <text>a tRNA with a 3' CCA end + 2 CTP + ATP = a tRNA with a 3' CCACCA end + 3 diphosphate</text>
        <dbReference type="Rhea" id="RHEA:76235"/>
        <dbReference type="Rhea" id="RHEA-COMP:10468"/>
        <dbReference type="Rhea" id="RHEA-COMP:18655"/>
        <dbReference type="ChEBI" id="CHEBI:30616"/>
        <dbReference type="ChEBI" id="CHEBI:33019"/>
        <dbReference type="ChEBI" id="CHEBI:37563"/>
        <dbReference type="ChEBI" id="CHEBI:83071"/>
        <dbReference type="ChEBI" id="CHEBI:195187"/>
    </reaction>
</comment>
<keyword evidence="8 11" id="KW-0067">ATP-binding</keyword>
<dbReference type="PANTHER" id="PTHR46173:SF1">
    <property type="entry name" value="CCA TRNA NUCLEOTIDYLTRANSFERASE 1, MITOCHONDRIAL"/>
    <property type="match status" value="1"/>
</dbReference>
<dbReference type="InterPro" id="IPR002646">
    <property type="entry name" value="PolA_pol_head_dom"/>
</dbReference>
<keyword evidence="2 11" id="KW-0808">Transferase</keyword>
<dbReference type="InterPro" id="IPR032810">
    <property type="entry name" value="CCA-adding_enz_C"/>
</dbReference>
<feature type="binding site" evidence="11">
    <location>
        <position position="158"/>
    </location>
    <ligand>
        <name>ATP</name>
        <dbReference type="ChEBI" id="CHEBI:30616"/>
    </ligand>
</feature>
<feature type="domain" description="tRNA nucleotidyltransferase/poly(A) polymerase RNA and SrmB- binding" evidence="13">
    <location>
        <begin position="170"/>
        <end position="227"/>
    </location>
</feature>
<comment type="catalytic activity">
    <reaction evidence="11">
        <text>a tRNA precursor + 2 CTP + ATP = a tRNA with a 3' CCA end + 3 diphosphate</text>
        <dbReference type="Rhea" id="RHEA:14433"/>
        <dbReference type="Rhea" id="RHEA-COMP:10465"/>
        <dbReference type="Rhea" id="RHEA-COMP:10468"/>
        <dbReference type="ChEBI" id="CHEBI:30616"/>
        <dbReference type="ChEBI" id="CHEBI:33019"/>
        <dbReference type="ChEBI" id="CHEBI:37563"/>
        <dbReference type="ChEBI" id="CHEBI:74896"/>
        <dbReference type="ChEBI" id="CHEBI:83071"/>
        <dbReference type="EC" id="2.7.7.72"/>
    </reaction>
</comment>